<protein>
    <recommendedName>
        <fullName evidence="5">Transmembrane protein</fullName>
    </recommendedName>
</protein>
<feature type="region of interest" description="Disordered" evidence="1">
    <location>
        <begin position="198"/>
        <end position="330"/>
    </location>
</feature>
<keyword evidence="2" id="KW-1133">Transmembrane helix</keyword>
<keyword evidence="2" id="KW-0812">Transmembrane</keyword>
<keyword evidence="4" id="KW-1185">Reference proteome</keyword>
<keyword evidence="2" id="KW-0472">Membrane</keyword>
<name>A0AAV9GHG5_9PEZI</name>
<feature type="transmembrane region" description="Helical" evidence="2">
    <location>
        <begin position="113"/>
        <end position="133"/>
    </location>
</feature>
<evidence type="ECO:0000313" key="4">
    <source>
        <dbReference type="Proteomes" id="UP001321760"/>
    </source>
</evidence>
<evidence type="ECO:0000256" key="1">
    <source>
        <dbReference type="SAM" id="MobiDB-lite"/>
    </source>
</evidence>
<dbReference type="EMBL" id="MU865954">
    <property type="protein sequence ID" value="KAK4446840.1"/>
    <property type="molecule type" value="Genomic_DNA"/>
</dbReference>
<dbReference type="Pfam" id="PF16015">
    <property type="entry name" value="Promethin"/>
    <property type="match status" value="1"/>
</dbReference>
<comment type="caution">
    <text evidence="3">The sequence shown here is derived from an EMBL/GenBank/DDBJ whole genome shotgun (WGS) entry which is preliminary data.</text>
</comment>
<sequence>MPPMTEAERLEAMRISGQNFRNFMKRKRLENLTWLRAKLEPLIGIRLAYSVDAKVTSLRVFVVNCVTKLGQSFLDVVGNIDCHYGISQTAFNTADKNPVLFSDSAIMFPVKGLWFAVAQILVALIPVLVFTAFVGTVAFAAFGAALMLTLFCAGVGLAALATVLCLTFGLAVGVWMCGLAVYSIVSRCHGFWVRKADKHEHGGGRRGGESKKMQNKEKQTDEKQSKETPAKEKQSKEKETEETPTEKETTKNTQVEEKQTVEKPTEEKKPNNTQVEEKQTVETPTEEKKPNNTQAEEKQTVKMLTKEKKPKNTQMTEKVHKKGESDDEEIDEEMLELILSPEDIYFGETWFNRQKKNGTLCAWMTRPPLSGPISIPRHCKPLMGRDPSRKGSATSSVTVVSPTIRSVAQLNGTEKATLKGQETVNTGPNGHISLDKQALFNSKEYCSAKDEDSDSDRDSAVSGIVSPKGVNGIVSPKGVNGIVSPKGVNGIVSPKGVKGGGPKGTRPFSEKVNQLKVSEPLAVQPPVYGY</sequence>
<organism evidence="3 4">
    <name type="scientific">Podospora aff. communis PSN243</name>
    <dbReference type="NCBI Taxonomy" id="3040156"/>
    <lineage>
        <taxon>Eukaryota</taxon>
        <taxon>Fungi</taxon>
        <taxon>Dikarya</taxon>
        <taxon>Ascomycota</taxon>
        <taxon>Pezizomycotina</taxon>
        <taxon>Sordariomycetes</taxon>
        <taxon>Sordariomycetidae</taxon>
        <taxon>Sordariales</taxon>
        <taxon>Podosporaceae</taxon>
        <taxon>Podospora</taxon>
    </lineage>
</organism>
<dbReference type="Proteomes" id="UP001321760">
    <property type="component" value="Unassembled WGS sequence"/>
</dbReference>
<feature type="compositionally biased region" description="Polar residues" evidence="1">
    <location>
        <begin position="408"/>
        <end position="428"/>
    </location>
</feature>
<gene>
    <name evidence="3" type="ORF">QBC34DRAFT_427887</name>
</gene>
<reference evidence="3" key="2">
    <citation type="submission" date="2023-05" db="EMBL/GenBank/DDBJ databases">
        <authorList>
            <consortium name="Lawrence Berkeley National Laboratory"/>
            <person name="Steindorff A."/>
            <person name="Hensen N."/>
            <person name="Bonometti L."/>
            <person name="Westerberg I."/>
            <person name="Brannstrom I.O."/>
            <person name="Guillou S."/>
            <person name="Cros-Aarteil S."/>
            <person name="Calhoun S."/>
            <person name="Haridas S."/>
            <person name="Kuo A."/>
            <person name="Mondo S."/>
            <person name="Pangilinan J."/>
            <person name="Riley R."/>
            <person name="Labutti K."/>
            <person name="Andreopoulos B."/>
            <person name="Lipzen A."/>
            <person name="Chen C."/>
            <person name="Yanf M."/>
            <person name="Daum C."/>
            <person name="Ng V."/>
            <person name="Clum A."/>
            <person name="Ohm R."/>
            <person name="Martin F."/>
            <person name="Silar P."/>
            <person name="Natvig D."/>
            <person name="Lalanne C."/>
            <person name="Gautier V."/>
            <person name="Ament-Velasquez S.L."/>
            <person name="Kruys A."/>
            <person name="Hutchinson M.I."/>
            <person name="Powell A.J."/>
            <person name="Barry K."/>
            <person name="Miller A.N."/>
            <person name="Grigoriev I.V."/>
            <person name="Debuchy R."/>
            <person name="Gladieux P."/>
            <person name="Thoren M.H."/>
            <person name="Johannesson H."/>
        </authorList>
    </citation>
    <scope>NUCLEOTIDE SEQUENCE</scope>
    <source>
        <strain evidence="3">PSN243</strain>
    </source>
</reference>
<reference evidence="3" key="1">
    <citation type="journal article" date="2023" name="Mol. Phylogenet. Evol.">
        <title>Genome-scale phylogeny and comparative genomics of the fungal order Sordariales.</title>
        <authorList>
            <person name="Hensen N."/>
            <person name="Bonometti L."/>
            <person name="Westerberg I."/>
            <person name="Brannstrom I.O."/>
            <person name="Guillou S."/>
            <person name="Cros-Aarteil S."/>
            <person name="Calhoun S."/>
            <person name="Haridas S."/>
            <person name="Kuo A."/>
            <person name="Mondo S."/>
            <person name="Pangilinan J."/>
            <person name="Riley R."/>
            <person name="LaButti K."/>
            <person name="Andreopoulos B."/>
            <person name="Lipzen A."/>
            <person name="Chen C."/>
            <person name="Yan M."/>
            <person name="Daum C."/>
            <person name="Ng V."/>
            <person name="Clum A."/>
            <person name="Steindorff A."/>
            <person name="Ohm R.A."/>
            <person name="Martin F."/>
            <person name="Silar P."/>
            <person name="Natvig D.O."/>
            <person name="Lalanne C."/>
            <person name="Gautier V."/>
            <person name="Ament-Velasquez S.L."/>
            <person name="Kruys A."/>
            <person name="Hutchinson M.I."/>
            <person name="Powell A.J."/>
            <person name="Barry K."/>
            <person name="Miller A.N."/>
            <person name="Grigoriev I.V."/>
            <person name="Debuchy R."/>
            <person name="Gladieux P."/>
            <person name="Hiltunen Thoren M."/>
            <person name="Johannesson H."/>
        </authorList>
    </citation>
    <scope>NUCLEOTIDE SEQUENCE</scope>
    <source>
        <strain evidence="3">PSN243</strain>
    </source>
</reference>
<feature type="transmembrane region" description="Helical" evidence="2">
    <location>
        <begin position="139"/>
        <end position="159"/>
    </location>
</feature>
<feature type="region of interest" description="Disordered" evidence="1">
    <location>
        <begin position="486"/>
        <end position="509"/>
    </location>
</feature>
<evidence type="ECO:0000256" key="2">
    <source>
        <dbReference type="SAM" id="Phobius"/>
    </source>
</evidence>
<feature type="compositionally biased region" description="Basic and acidic residues" evidence="1">
    <location>
        <begin position="198"/>
        <end position="307"/>
    </location>
</feature>
<evidence type="ECO:0000313" key="3">
    <source>
        <dbReference type="EMBL" id="KAK4446840.1"/>
    </source>
</evidence>
<dbReference type="AlphaFoldDB" id="A0AAV9GHG5"/>
<feature type="compositionally biased region" description="Low complexity" evidence="1">
    <location>
        <begin position="392"/>
        <end position="407"/>
    </location>
</feature>
<proteinExistence type="predicted"/>
<feature type="region of interest" description="Disordered" evidence="1">
    <location>
        <begin position="370"/>
        <end position="432"/>
    </location>
</feature>
<feature type="transmembrane region" description="Helical" evidence="2">
    <location>
        <begin position="166"/>
        <end position="185"/>
    </location>
</feature>
<accession>A0AAV9GHG5</accession>
<evidence type="ECO:0008006" key="5">
    <source>
        <dbReference type="Google" id="ProtNLM"/>
    </source>
</evidence>
<feature type="region of interest" description="Disordered" evidence="1">
    <location>
        <begin position="445"/>
        <end position="467"/>
    </location>
</feature>